<evidence type="ECO:0000256" key="5">
    <source>
        <dbReference type="ARBA" id="ARBA00022723"/>
    </source>
</evidence>
<dbReference type="GO" id="GO:0003887">
    <property type="term" value="F:DNA-directed DNA polymerase activity"/>
    <property type="evidence" value="ECO:0007669"/>
    <property type="project" value="UniProtKB-KW"/>
</dbReference>
<keyword evidence="2" id="KW-1188">Viral release from host cell</keyword>
<keyword evidence="18" id="KW-0863">Zinc-finger</keyword>
<name>A0AA38G5W4_TAXCH</name>
<evidence type="ECO:0000256" key="16">
    <source>
        <dbReference type="ARBA" id="ARBA00023172"/>
    </source>
</evidence>
<feature type="compositionally biased region" description="Basic residues" evidence="19">
    <location>
        <begin position="210"/>
        <end position="220"/>
    </location>
</feature>
<dbReference type="CDD" id="cd09272">
    <property type="entry name" value="RNase_HI_RT_Ty1"/>
    <property type="match status" value="1"/>
</dbReference>
<evidence type="ECO:0000256" key="6">
    <source>
        <dbReference type="ARBA" id="ARBA00022741"/>
    </source>
</evidence>
<keyword evidence="13" id="KW-0695">RNA-directed DNA polymerase</keyword>
<keyword evidence="14" id="KW-0239">DNA-directed DNA polymerase</keyword>
<dbReference type="PANTHER" id="PTHR42648">
    <property type="entry name" value="TRANSPOSASE, PUTATIVE-RELATED"/>
    <property type="match status" value="1"/>
</dbReference>
<evidence type="ECO:0000256" key="8">
    <source>
        <dbReference type="ARBA" id="ARBA00022759"/>
    </source>
</evidence>
<keyword evidence="11" id="KW-0460">Magnesium</keyword>
<dbReference type="GO" id="GO:0004519">
    <property type="term" value="F:endonuclease activity"/>
    <property type="evidence" value="ECO:0007669"/>
    <property type="project" value="UniProtKB-KW"/>
</dbReference>
<evidence type="ECO:0000256" key="11">
    <source>
        <dbReference type="ARBA" id="ARBA00022842"/>
    </source>
</evidence>
<dbReference type="InterPro" id="IPR012337">
    <property type="entry name" value="RNaseH-like_sf"/>
</dbReference>
<keyword evidence="7" id="KW-0064">Aspartyl protease</keyword>
<dbReference type="InterPro" id="IPR025724">
    <property type="entry name" value="GAG-pre-integrase_dom"/>
</dbReference>
<dbReference type="Gene3D" id="4.10.60.10">
    <property type="entry name" value="Zinc finger, CCHC-type"/>
    <property type="match status" value="1"/>
</dbReference>
<sequence>MAFNGLRLEFALDGSSNFVAWKDRMEATFADNGLLEYIESDIPQPAATDVQLAQWKKDVAKGRRIILEGVRDHIVSNLHGKTSPFAMWKTLTELFQNQSDQRKLALKDKLRKIKMEKNDTIPQYLSKLTQCRDELGGVGVTVPEDDLVSLALLGLPKSWHSYQDSVNGREKLPDWSRLWYDLQQEEFRRSTRDGSSSKADEEENFALMGKGKKGKGKKFQPKPDSNHGGKKGDLSKVKCFHCHEFGHYATRCPQKKSSKKTAAVGEALASQFELDFTLVACMASTVMSTVWYLDSGASFHMTGCKDFFSEMEEKDLQINIELGDDGRYSATGIGTVTFQRELGSDLQLKDVMYVPGLKKNLISVAVLEDRGYDVVFSQGKAFLRHITTGQVKQIGVRVKNLYKLDIDGSAALMGKADSVVSQDEGELWHRRLGHLHHGALKIMQQISIGLPKGTFPQIDTCKGCTMGKYTKATFHEKENRATEILERVHSDVCGPFSTASTAKHRKCWIYFMQKKDQTFSKFCEFKALVEKDTGKKVKALRSDNGGEYISNEFKNFYAKEGIQRELIAPHNPQQNGVAERKNRTIVGAARAMLHDQGLPLHLWAEACNTAIFVQNCSPHRILGMSTPEEAFIGKKPDVSYFKIFGSSVYCHVTKDARKKLEPTAEIGIFVGYTDTPHNYRVYFPTNRMTVVRRDLKFDEEKAMRLSLERELDLHADEELLVPKDEPQDVEQSHAEDHGVAETTHAESSTRDGSKRTREVDRLLHDARESVGQPTSQRRKTRLPSRYTNYMALMSMSVETEPSSFEEAVEQPVWVDAMVEEFDSIVRNSVWEVVPRPADKSVVEGIDYEETFAPVARYSSIRSILSLSAQMGWKIHQMDVKTTFLNGLIEEEVYIEQPEGFETFDRESHVCRLKQALYGLKQASRAWYTRIDNYFTGLGFTKSKLLIIVLYVDDLILTGDEQLISSCKEDLAREFEMKDMGLMHYFLGLEVWQGDGEIFVSQGKYANEILKRFHMEKSKPMETPLAGSWRKEDATSDMCYAVNQLSQAMVKPTKLYWKAAKHVLRYLRGTTQFGLWYRRTEGVKLQGFTDVDWVGSPSDRKSTSGGIFSVGSAAVSWYSRKQRSVALSSAEAEYMAASQAACEAIWMRKILVGLFGRLMDPTVIHCDNQSCIKLSENPVFHDRSKHIDIRYHHLRDCVQRRIMLLQYIPTEEQDADILTKALSRGKFEFHRDRIGVHDNPFLAEREC</sequence>
<keyword evidence="23" id="KW-1185">Reference proteome</keyword>
<gene>
    <name evidence="22" type="ORF">KI387_044020</name>
</gene>
<dbReference type="SUPFAM" id="SSF56672">
    <property type="entry name" value="DNA/RNA polymerases"/>
    <property type="match status" value="1"/>
</dbReference>
<feature type="domain" description="CCHC-type" evidence="20">
    <location>
        <begin position="238"/>
        <end position="254"/>
    </location>
</feature>
<evidence type="ECO:0000256" key="4">
    <source>
        <dbReference type="ARBA" id="ARBA00022722"/>
    </source>
</evidence>
<keyword evidence="12" id="KW-0229">DNA integration</keyword>
<evidence type="ECO:0000256" key="19">
    <source>
        <dbReference type="SAM" id="MobiDB-lite"/>
    </source>
</evidence>
<dbReference type="SUPFAM" id="SSF57756">
    <property type="entry name" value="Retrovirus zinc finger-like domains"/>
    <property type="match status" value="1"/>
</dbReference>
<keyword evidence="5" id="KW-0479">Metal-binding</keyword>
<comment type="caution">
    <text evidence="22">The sequence shown here is derived from an EMBL/GenBank/DDBJ whole genome shotgun (WGS) entry which is preliminary data.</text>
</comment>
<dbReference type="Pfam" id="PF22936">
    <property type="entry name" value="Pol_BBD"/>
    <property type="match status" value="1"/>
</dbReference>
<dbReference type="PROSITE" id="PS50994">
    <property type="entry name" value="INTEGRASE"/>
    <property type="match status" value="1"/>
</dbReference>
<dbReference type="PANTHER" id="PTHR42648:SF11">
    <property type="entry name" value="TRANSPOSON TY4-P GAG-POL POLYPROTEIN"/>
    <property type="match status" value="1"/>
</dbReference>
<evidence type="ECO:0000256" key="13">
    <source>
        <dbReference type="ARBA" id="ARBA00022918"/>
    </source>
</evidence>
<keyword evidence="10" id="KW-0067">ATP-binding</keyword>
<keyword evidence="15" id="KW-0917">Virion maturation</keyword>
<keyword evidence="18" id="KW-0862">Zinc</keyword>
<dbReference type="AlphaFoldDB" id="A0AA38G5W4"/>
<dbReference type="EMBL" id="JAHRHJ020000005">
    <property type="protein sequence ID" value="KAH9316782.1"/>
    <property type="molecule type" value="Genomic_DNA"/>
</dbReference>
<dbReference type="GO" id="GO:0004190">
    <property type="term" value="F:aspartic-type endopeptidase activity"/>
    <property type="evidence" value="ECO:0007669"/>
    <property type="project" value="UniProtKB-KW"/>
</dbReference>
<dbReference type="GO" id="GO:0006508">
    <property type="term" value="P:proteolysis"/>
    <property type="evidence" value="ECO:0007669"/>
    <property type="project" value="UniProtKB-KW"/>
</dbReference>
<evidence type="ECO:0000259" key="20">
    <source>
        <dbReference type="PROSITE" id="PS50158"/>
    </source>
</evidence>
<dbReference type="Proteomes" id="UP000824469">
    <property type="component" value="Unassembled WGS sequence"/>
</dbReference>
<evidence type="ECO:0000256" key="3">
    <source>
        <dbReference type="ARBA" id="ARBA00022670"/>
    </source>
</evidence>
<evidence type="ECO:0000256" key="12">
    <source>
        <dbReference type="ARBA" id="ARBA00022908"/>
    </source>
</evidence>
<feature type="region of interest" description="Disordered" evidence="19">
    <location>
        <begin position="726"/>
        <end position="757"/>
    </location>
</feature>
<reference evidence="22 23" key="1">
    <citation type="journal article" date="2021" name="Nat. Plants">
        <title>The Taxus genome provides insights into paclitaxel biosynthesis.</title>
        <authorList>
            <person name="Xiong X."/>
            <person name="Gou J."/>
            <person name="Liao Q."/>
            <person name="Li Y."/>
            <person name="Zhou Q."/>
            <person name="Bi G."/>
            <person name="Li C."/>
            <person name="Du R."/>
            <person name="Wang X."/>
            <person name="Sun T."/>
            <person name="Guo L."/>
            <person name="Liang H."/>
            <person name="Lu P."/>
            <person name="Wu Y."/>
            <person name="Zhang Z."/>
            <person name="Ro D.K."/>
            <person name="Shang Y."/>
            <person name="Huang S."/>
            <person name="Yan J."/>
        </authorList>
    </citation>
    <scope>NUCLEOTIDE SEQUENCE [LARGE SCALE GENOMIC DNA]</scope>
    <source>
        <strain evidence="22">Ta-2019</strain>
    </source>
</reference>
<proteinExistence type="predicted"/>
<keyword evidence="3" id="KW-0645">Protease</keyword>
<keyword evidence="8" id="KW-0255">Endonuclease</keyword>
<evidence type="ECO:0000256" key="17">
    <source>
        <dbReference type="ARBA" id="ARBA00023268"/>
    </source>
</evidence>
<accession>A0AA38G5W4</accession>
<dbReference type="GO" id="GO:0006310">
    <property type="term" value="P:DNA recombination"/>
    <property type="evidence" value="ECO:0007669"/>
    <property type="project" value="UniProtKB-KW"/>
</dbReference>
<dbReference type="InterPro" id="IPR013103">
    <property type="entry name" value="RVT_2"/>
</dbReference>
<dbReference type="GO" id="GO:0015074">
    <property type="term" value="P:DNA integration"/>
    <property type="evidence" value="ECO:0007669"/>
    <property type="project" value="UniProtKB-KW"/>
</dbReference>
<dbReference type="Pfam" id="PF07727">
    <property type="entry name" value="RVT_2"/>
    <property type="match status" value="1"/>
</dbReference>
<dbReference type="PROSITE" id="PS50158">
    <property type="entry name" value="ZF_CCHC"/>
    <property type="match status" value="1"/>
</dbReference>
<dbReference type="InterPro" id="IPR001584">
    <property type="entry name" value="Integrase_cat-core"/>
</dbReference>
<dbReference type="Pfam" id="PF25597">
    <property type="entry name" value="SH3_retrovirus"/>
    <property type="match status" value="1"/>
</dbReference>
<keyword evidence="16" id="KW-0233">DNA recombination</keyword>
<keyword evidence="9" id="KW-0378">Hydrolase</keyword>
<dbReference type="Gene3D" id="3.30.420.10">
    <property type="entry name" value="Ribonuclease H-like superfamily/Ribonuclease H"/>
    <property type="match status" value="1"/>
</dbReference>
<dbReference type="Pfam" id="PF14223">
    <property type="entry name" value="Retrotran_gag_2"/>
    <property type="match status" value="1"/>
</dbReference>
<dbReference type="GO" id="GO:0003964">
    <property type="term" value="F:RNA-directed DNA polymerase activity"/>
    <property type="evidence" value="ECO:0007669"/>
    <property type="project" value="UniProtKB-KW"/>
</dbReference>
<keyword evidence="6" id="KW-0547">Nucleotide-binding</keyword>
<dbReference type="GO" id="GO:0005524">
    <property type="term" value="F:ATP binding"/>
    <property type="evidence" value="ECO:0007669"/>
    <property type="project" value="UniProtKB-KW"/>
</dbReference>
<dbReference type="InterPro" id="IPR036875">
    <property type="entry name" value="Znf_CCHC_sf"/>
</dbReference>
<evidence type="ECO:0000313" key="23">
    <source>
        <dbReference type="Proteomes" id="UP000824469"/>
    </source>
</evidence>
<dbReference type="GO" id="GO:0008270">
    <property type="term" value="F:zinc ion binding"/>
    <property type="evidence" value="ECO:0007669"/>
    <property type="project" value="UniProtKB-KW"/>
</dbReference>
<keyword evidence="17" id="KW-0511">Multifunctional enzyme</keyword>
<dbReference type="InterPro" id="IPR043502">
    <property type="entry name" value="DNA/RNA_pol_sf"/>
</dbReference>
<keyword evidence="14" id="KW-0548">Nucleotidyltransferase</keyword>
<evidence type="ECO:0000256" key="14">
    <source>
        <dbReference type="ARBA" id="ARBA00022932"/>
    </source>
</evidence>
<evidence type="ECO:0000256" key="7">
    <source>
        <dbReference type="ARBA" id="ARBA00022750"/>
    </source>
</evidence>
<evidence type="ECO:0000256" key="10">
    <source>
        <dbReference type="ARBA" id="ARBA00022840"/>
    </source>
</evidence>
<protein>
    <submittedName>
        <fullName evidence="22">Uncharacterized protein</fullName>
    </submittedName>
</protein>
<comment type="function">
    <text evidence="1">The aspartyl protease (PR) mediates the proteolytic cleavages of the Gag and Gag-Pol polyproteins after assembly of the VLP.</text>
</comment>
<keyword evidence="14" id="KW-0808">Transferase</keyword>
<dbReference type="InterPro" id="IPR057670">
    <property type="entry name" value="SH3_retrovirus"/>
</dbReference>
<dbReference type="GO" id="GO:0003676">
    <property type="term" value="F:nucleic acid binding"/>
    <property type="evidence" value="ECO:0007669"/>
    <property type="project" value="InterPro"/>
</dbReference>
<evidence type="ECO:0000256" key="9">
    <source>
        <dbReference type="ARBA" id="ARBA00022801"/>
    </source>
</evidence>
<keyword evidence="4" id="KW-0540">Nuclease</keyword>
<dbReference type="InterPro" id="IPR054722">
    <property type="entry name" value="PolX-like_BBD"/>
</dbReference>
<dbReference type="Pfam" id="PF13976">
    <property type="entry name" value="gag_pre-integrs"/>
    <property type="match status" value="1"/>
</dbReference>
<feature type="region of interest" description="Disordered" evidence="19">
    <location>
        <begin position="190"/>
        <end position="231"/>
    </location>
</feature>
<dbReference type="InterPro" id="IPR001878">
    <property type="entry name" value="Znf_CCHC"/>
</dbReference>
<dbReference type="InterPro" id="IPR036397">
    <property type="entry name" value="RNaseH_sf"/>
</dbReference>
<evidence type="ECO:0000256" key="18">
    <source>
        <dbReference type="PROSITE-ProRule" id="PRU00047"/>
    </source>
</evidence>
<dbReference type="SUPFAM" id="SSF53098">
    <property type="entry name" value="Ribonuclease H-like"/>
    <property type="match status" value="1"/>
</dbReference>
<evidence type="ECO:0000256" key="1">
    <source>
        <dbReference type="ARBA" id="ARBA00002180"/>
    </source>
</evidence>
<feature type="domain" description="Integrase catalytic" evidence="21">
    <location>
        <begin position="452"/>
        <end position="635"/>
    </location>
</feature>
<evidence type="ECO:0000256" key="2">
    <source>
        <dbReference type="ARBA" id="ARBA00022612"/>
    </source>
</evidence>
<dbReference type="InterPro" id="IPR039537">
    <property type="entry name" value="Retrotran_Ty1/copia-like"/>
</dbReference>
<evidence type="ECO:0000259" key="21">
    <source>
        <dbReference type="PROSITE" id="PS50994"/>
    </source>
</evidence>
<organism evidence="22 23">
    <name type="scientific">Taxus chinensis</name>
    <name type="common">Chinese yew</name>
    <name type="synonym">Taxus wallichiana var. chinensis</name>
    <dbReference type="NCBI Taxonomy" id="29808"/>
    <lineage>
        <taxon>Eukaryota</taxon>
        <taxon>Viridiplantae</taxon>
        <taxon>Streptophyta</taxon>
        <taxon>Embryophyta</taxon>
        <taxon>Tracheophyta</taxon>
        <taxon>Spermatophyta</taxon>
        <taxon>Pinopsida</taxon>
        <taxon>Pinidae</taxon>
        <taxon>Conifers II</taxon>
        <taxon>Cupressales</taxon>
        <taxon>Taxaceae</taxon>
        <taxon>Taxus</taxon>
    </lineage>
</organism>
<evidence type="ECO:0000256" key="15">
    <source>
        <dbReference type="ARBA" id="ARBA00023113"/>
    </source>
</evidence>
<evidence type="ECO:0000313" key="22">
    <source>
        <dbReference type="EMBL" id="KAH9316782.1"/>
    </source>
</evidence>